<reference evidence="1 2" key="1">
    <citation type="submission" date="2016-10" db="EMBL/GenBank/DDBJ databases">
        <authorList>
            <person name="de Groot N.N."/>
        </authorList>
    </citation>
    <scope>NUCLEOTIDE SEQUENCE [LARGE SCALE GENOMIC DNA]</scope>
    <source>
        <strain evidence="1 2">Nm1</strain>
    </source>
</reference>
<dbReference type="AlphaFoldDB" id="A0A1H3G0R2"/>
<protein>
    <submittedName>
        <fullName evidence="1">Uncharacterized protein</fullName>
    </submittedName>
</protein>
<dbReference type="STRING" id="44576.SAMN05421881_101373"/>
<feature type="non-terminal residue" evidence="1">
    <location>
        <position position="31"/>
    </location>
</feature>
<sequence length="31" mass="3625">MDETQYNEAPESLQIRELKVNNKILVTTLMC</sequence>
<accession>A0A1H3G0R2</accession>
<dbReference type="EMBL" id="FNOY01000013">
    <property type="protein sequence ID" value="SDX96637.1"/>
    <property type="molecule type" value="Genomic_DNA"/>
</dbReference>
<name>A0A1H3G0R2_9PROT</name>
<keyword evidence="2" id="KW-1185">Reference proteome</keyword>
<dbReference type="Proteomes" id="UP000198640">
    <property type="component" value="Unassembled WGS sequence"/>
</dbReference>
<gene>
    <name evidence="1" type="ORF">SAMN05421881_101373</name>
</gene>
<organism evidence="1 2">
    <name type="scientific">Nitrosomonas halophila</name>
    <dbReference type="NCBI Taxonomy" id="44576"/>
    <lineage>
        <taxon>Bacteria</taxon>
        <taxon>Pseudomonadati</taxon>
        <taxon>Pseudomonadota</taxon>
        <taxon>Betaproteobacteria</taxon>
        <taxon>Nitrosomonadales</taxon>
        <taxon>Nitrosomonadaceae</taxon>
        <taxon>Nitrosomonas</taxon>
    </lineage>
</organism>
<evidence type="ECO:0000313" key="2">
    <source>
        <dbReference type="Proteomes" id="UP000198640"/>
    </source>
</evidence>
<evidence type="ECO:0000313" key="1">
    <source>
        <dbReference type="EMBL" id="SDX96637.1"/>
    </source>
</evidence>
<proteinExistence type="predicted"/>